<keyword evidence="1" id="KW-0812">Transmembrane</keyword>
<reference evidence="2" key="1">
    <citation type="submission" date="2020-04" db="EMBL/GenBank/DDBJ databases">
        <title>Nitratireductor sp. nov. isolated from mangrove soil.</title>
        <authorList>
            <person name="Ye Y."/>
        </authorList>
    </citation>
    <scope>NUCLEOTIDE SEQUENCE</scope>
    <source>
        <strain evidence="2">SY7</strain>
    </source>
</reference>
<organism evidence="2 3">
    <name type="scientific">Nitratireductor mangrovi</name>
    <dbReference type="NCBI Taxonomy" id="2599600"/>
    <lineage>
        <taxon>Bacteria</taxon>
        <taxon>Pseudomonadati</taxon>
        <taxon>Pseudomonadota</taxon>
        <taxon>Alphaproteobacteria</taxon>
        <taxon>Hyphomicrobiales</taxon>
        <taxon>Phyllobacteriaceae</taxon>
        <taxon>Nitratireductor</taxon>
    </lineage>
</organism>
<dbReference type="Proteomes" id="UP000321389">
    <property type="component" value="Chromosome"/>
</dbReference>
<evidence type="ECO:0000313" key="2">
    <source>
        <dbReference type="EMBL" id="QDZ01384.1"/>
    </source>
</evidence>
<gene>
    <name evidence="2" type="ORF">FQ775_13915</name>
</gene>
<feature type="transmembrane region" description="Helical" evidence="1">
    <location>
        <begin position="31"/>
        <end position="50"/>
    </location>
</feature>
<accession>A0A5B8L039</accession>
<keyword evidence="1" id="KW-0472">Membrane</keyword>
<name>A0A5B8L039_9HYPH</name>
<protein>
    <submittedName>
        <fullName evidence="2">Uncharacterized protein</fullName>
    </submittedName>
</protein>
<evidence type="ECO:0000313" key="3">
    <source>
        <dbReference type="Proteomes" id="UP000321389"/>
    </source>
</evidence>
<evidence type="ECO:0000256" key="1">
    <source>
        <dbReference type="SAM" id="Phobius"/>
    </source>
</evidence>
<dbReference type="KEGG" id="niy:FQ775_13915"/>
<dbReference type="RefSeq" id="WP_146300029.1">
    <property type="nucleotide sequence ID" value="NZ_CP042301.2"/>
</dbReference>
<sequence>MPEDDRQDRPDGAPEQGFWTTLLQGLIRDTVGLWLTFLIGTGAGAVICLYFGAPLIFSLLGGVLVLAVYVAWDRL</sequence>
<feature type="transmembrane region" description="Helical" evidence="1">
    <location>
        <begin position="55"/>
        <end position="72"/>
    </location>
</feature>
<keyword evidence="1" id="KW-1133">Transmembrane helix</keyword>
<keyword evidence="3" id="KW-1185">Reference proteome</keyword>
<proteinExistence type="predicted"/>
<dbReference type="EMBL" id="CP042301">
    <property type="protein sequence ID" value="QDZ01384.1"/>
    <property type="molecule type" value="Genomic_DNA"/>
</dbReference>
<dbReference type="AlphaFoldDB" id="A0A5B8L039"/>